<reference evidence="1 2" key="1">
    <citation type="journal article" date="2020" name="Microbes Environ.">
        <title>Synthetic bacterial community of duckweed: a simple and stable system to study plant-microbe interactions.</title>
        <authorList>
            <person name="Ishizawa H."/>
            <person name="Tada M."/>
            <person name="Kuroda M."/>
            <person name="Inoue D."/>
            <person name="Futamata H."/>
            <person name="Ike M."/>
        </authorList>
    </citation>
    <scope>NUCLEOTIDE SEQUENCE [LARGE SCALE GENOMIC DNA]</scope>
    <source>
        <strain evidence="1 2">DW100</strain>
    </source>
</reference>
<organism evidence="1 2">
    <name type="scientific">Chryseobacterium gambrini</name>
    <dbReference type="NCBI Taxonomy" id="373672"/>
    <lineage>
        <taxon>Bacteria</taxon>
        <taxon>Pseudomonadati</taxon>
        <taxon>Bacteroidota</taxon>
        <taxon>Flavobacteriia</taxon>
        <taxon>Flavobacteriales</taxon>
        <taxon>Weeksellaceae</taxon>
        <taxon>Chryseobacterium group</taxon>
        <taxon>Chryseobacterium</taxon>
    </lineage>
</organism>
<protein>
    <recommendedName>
        <fullName evidence="3">C1q domain-containing protein</fullName>
    </recommendedName>
</protein>
<proteinExistence type="predicted"/>
<dbReference type="EMBL" id="AP029022">
    <property type="protein sequence ID" value="BEV04935.1"/>
    <property type="molecule type" value="Genomic_DNA"/>
</dbReference>
<dbReference type="Proteomes" id="UP001380186">
    <property type="component" value="Chromosome"/>
</dbReference>
<evidence type="ECO:0008006" key="3">
    <source>
        <dbReference type="Google" id="ProtNLM"/>
    </source>
</evidence>
<accession>A0ABM8K7F0</accession>
<sequence>MMKKNLLFAVIFSLQLFHGQIVIGGNDISTKNIVKIVDGSKGVILPFSNTYTTFPKYNASATDIFDDYPNLTGSLIYSKNDDQYYKYDGYSWNPARQIQAIYQPKASRLGVSSGITIPCISFGIGFCFAGNTPTYLAADNRSQVLVDNLTLKNTGNVTIKQSGIYDIAVALGFTGGSFGLQAGITEFKMSLQVKYTSTSDWETVVTKTNYSIVFVIDTQGNKTSSFSQTVYLPSGAELRVVPEISSNAISGGSLSAYGTDSNALYSYLAARLIKNY</sequence>
<keyword evidence="2" id="KW-1185">Reference proteome</keyword>
<gene>
    <name evidence="1" type="ORF">CRDW_23090</name>
</gene>
<evidence type="ECO:0000313" key="2">
    <source>
        <dbReference type="Proteomes" id="UP001380186"/>
    </source>
</evidence>
<name>A0ABM8K7F0_9FLAO</name>
<evidence type="ECO:0000313" key="1">
    <source>
        <dbReference type="EMBL" id="BEV04935.1"/>
    </source>
</evidence>